<name>A0A1Y2D5E1_9FUNG</name>
<protein>
    <submittedName>
        <fullName evidence="4">Ankyrin</fullName>
    </submittedName>
</protein>
<evidence type="ECO:0000256" key="3">
    <source>
        <dbReference type="PROSITE-ProRule" id="PRU00023"/>
    </source>
</evidence>
<feature type="repeat" description="ANK" evidence="3">
    <location>
        <begin position="778"/>
        <end position="811"/>
    </location>
</feature>
<dbReference type="InterPro" id="IPR051637">
    <property type="entry name" value="Ank_repeat_dom-contain_49"/>
</dbReference>
<gene>
    <name evidence="4" type="ORF">LY90DRAFT_669961</name>
</gene>
<dbReference type="STRING" id="1754190.A0A1Y2D5E1"/>
<dbReference type="Pfam" id="PF12796">
    <property type="entry name" value="Ank_2"/>
    <property type="match status" value="4"/>
</dbReference>
<proteinExistence type="predicted"/>
<dbReference type="InterPro" id="IPR036770">
    <property type="entry name" value="Ankyrin_rpt-contain_sf"/>
</dbReference>
<organism evidence="4 5">
    <name type="scientific">Neocallimastix californiae</name>
    <dbReference type="NCBI Taxonomy" id="1754190"/>
    <lineage>
        <taxon>Eukaryota</taxon>
        <taxon>Fungi</taxon>
        <taxon>Fungi incertae sedis</taxon>
        <taxon>Chytridiomycota</taxon>
        <taxon>Chytridiomycota incertae sedis</taxon>
        <taxon>Neocallimastigomycetes</taxon>
        <taxon>Neocallimastigales</taxon>
        <taxon>Neocallimastigaceae</taxon>
        <taxon>Neocallimastix</taxon>
    </lineage>
</organism>
<keyword evidence="2 3" id="KW-0040">ANK repeat</keyword>
<feature type="repeat" description="ANK" evidence="3">
    <location>
        <begin position="573"/>
        <end position="606"/>
    </location>
</feature>
<evidence type="ECO:0000256" key="2">
    <source>
        <dbReference type="ARBA" id="ARBA00023043"/>
    </source>
</evidence>
<evidence type="ECO:0000256" key="1">
    <source>
        <dbReference type="ARBA" id="ARBA00022737"/>
    </source>
</evidence>
<reference evidence="4 5" key="1">
    <citation type="submission" date="2016-08" db="EMBL/GenBank/DDBJ databases">
        <title>A Parts List for Fungal Cellulosomes Revealed by Comparative Genomics.</title>
        <authorList>
            <consortium name="DOE Joint Genome Institute"/>
            <person name="Haitjema C.H."/>
            <person name="Gilmore S.P."/>
            <person name="Henske J.K."/>
            <person name="Solomon K.V."/>
            <person name="De Groot R."/>
            <person name="Kuo A."/>
            <person name="Mondo S.J."/>
            <person name="Salamov A.A."/>
            <person name="Labutti K."/>
            <person name="Zhao Z."/>
            <person name="Chiniquy J."/>
            <person name="Barry K."/>
            <person name="Brewer H.M."/>
            <person name="Purvine S.O."/>
            <person name="Wright A.T."/>
            <person name="Boxma B."/>
            <person name="Van Alen T."/>
            <person name="Hackstein J.H."/>
            <person name="Baker S.E."/>
            <person name="Grigoriev I.V."/>
            <person name="O'Malley M.A."/>
        </authorList>
    </citation>
    <scope>NUCLEOTIDE SEQUENCE [LARGE SCALE GENOMIC DNA]</scope>
    <source>
        <strain evidence="4 5">G1</strain>
    </source>
</reference>
<feature type="repeat" description="ANK" evidence="3">
    <location>
        <begin position="925"/>
        <end position="958"/>
    </location>
</feature>
<dbReference type="Proteomes" id="UP000193920">
    <property type="component" value="Unassembled WGS sequence"/>
</dbReference>
<dbReference type="PANTHER" id="PTHR24180:SF45">
    <property type="entry name" value="POLY [ADP-RIBOSE] POLYMERASE TANKYRASE"/>
    <property type="match status" value="1"/>
</dbReference>
<dbReference type="Pfam" id="PF00023">
    <property type="entry name" value="Ank"/>
    <property type="match status" value="1"/>
</dbReference>
<dbReference type="EMBL" id="MCOG01000084">
    <property type="protein sequence ID" value="ORY54502.1"/>
    <property type="molecule type" value="Genomic_DNA"/>
</dbReference>
<feature type="repeat" description="ANK" evidence="3">
    <location>
        <begin position="642"/>
        <end position="675"/>
    </location>
</feature>
<feature type="repeat" description="ANK" evidence="3">
    <location>
        <begin position="710"/>
        <end position="743"/>
    </location>
</feature>
<dbReference type="SUPFAM" id="SSF48403">
    <property type="entry name" value="Ankyrin repeat"/>
    <property type="match status" value="2"/>
</dbReference>
<dbReference type="PANTHER" id="PTHR24180">
    <property type="entry name" value="CYCLIN-DEPENDENT KINASE INHIBITOR 2C-RELATED"/>
    <property type="match status" value="1"/>
</dbReference>
<dbReference type="Gene3D" id="1.25.40.20">
    <property type="entry name" value="Ankyrin repeat-containing domain"/>
    <property type="match status" value="4"/>
</dbReference>
<dbReference type="OrthoDB" id="414816at2759"/>
<comment type="caution">
    <text evidence="4">The sequence shown here is derived from an EMBL/GenBank/DDBJ whole genome shotgun (WGS) entry which is preliminary data.</text>
</comment>
<keyword evidence="5" id="KW-1185">Reference proteome</keyword>
<accession>A0A1Y2D5E1</accession>
<dbReference type="PROSITE" id="PS50088">
    <property type="entry name" value="ANK_REPEAT"/>
    <property type="match status" value="6"/>
</dbReference>
<evidence type="ECO:0000313" key="4">
    <source>
        <dbReference type="EMBL" id="ORY54502.1"/>
    </source>
</evidence>
<feature type="repeat" description="ANK" evidence="3">
    <location>
        <begin position="959"/>
        <end position="992"/>
    </location>
</feature>
<dbReference type="PROSITE" id="PS50297">
    <property type="entry name" value="ANK_REP_REGION"/>
    <property type="match status" value="4"/>
</dbReference>
<dbReference type="SMART" id="SM00248">
    <property type="entry name" value="ANK"/>
    <property type="match status" value="13"/>
</dbReference>
<evidence type="ECO:0000313" key="5">
    <source>
        <dbReference type="Proteomes" id="UP000193920"/>
    </source>
</evidence>
<dbReference type="InterPro" id="IPR002110">
    <property type="entry name" value="Ankyrin_rpt"/>
</dbReference>
<keyword evidence="1" id="KW-0677">Repeat</keyword>
<sequence length="1039" mass="120425">MNKEISNRTNQMNKEISNVTNQVNKEISNVTNQVNKEISKLNSCEIENCEKNVENSKPKFSNFEKNKFQKSSLPKKISENQTNLKKMDPFEVSLNVVLNSRIILTDKALQKILKKDILGQIDDLEETNNENFKNIPNIIYDTLENISSNEEVKMYLEEINMDLPKLKEGVHKLFESLMNNVVVTAAPRDENQRKLEYNKLLKGYKVIAQILKESSIEPILKLGNVIMISEVSNYCASGWKDTLLELLTNFSFEIKEKYKDAIHLDYEKDPLKKILNEIFFNARECITKEISYKYINDHKIRLSQRPHYIDTFKQVFNEVYHLNLPFIETTDSYLGIENKYSIRKNFTTYLKNICVNDLIYDKACELFYDRLKEEPDLYEESKSKANANAKPKFWGDIMEWCKKYFHKNNLDKKFSSPVDFMLECILGDESNKSPIRYIAIKEIMKDCGFIEEIMEDDRYGDEYYNEQSEICMTRLKRGIMDIKNEKELGQLNKELIHLQSRGIDIEALIAFIIEHEHFKLIDYIRLDSLNIDVNEADENGVTKLMKVCQSCSDCKFIQYLLSAKALINQQDNNGLNALMYAIEYNKNVSISKFLIEHGADVNIISNNKWNVLMTACYYSEDIELIRLLLDEAKPNINQQINEGWTALMIALRYNKNINISKFLIENGADVNLVSDDKWNALMHACYHVEDLELIKLLMEAGSNLNQQSNAGWTALMYSIRYNRNAKVSEILIENGADINLVNNENWTGLMFACRYSEDVEFIKLLINKDTNINQQSKSGWTALMLAIRYNTNSDIAKFLIESGADVNLKNEDGWSALKFACYYSEDLELIQLLIQSGWDTSSQSNKNKNKNKNKGWLELVNVIGNSGDSNNKISKFLIESGAHIKLNDDEDDTPFMIACRYSEDLELIKLFINSGSTNINQQNRDGWSVLMIAIRYNRNINISKFLIESGINVNLLNHEKETALMYACRYSDDLELIKRLIDAGSDIHQQNSEGLSAVMIAKKYNPNHKIYKYLLKKEAALSSKRHKKLIYSFMYKFLI</sequence>
<dbReference type="AlphaFoldDB" id="A0A1Y2D5E1"/>